<dbReference type="NCBIfam" id="NF010611">
    <property type="entry name" value="PRK14012.1"/>
    <property type="match status" value="1"/>
</dbReference>
<dbReference type="NCBIfam" id="NF002806">
    <property type="entry name" value="PRK02948.1"/>
    <property type="match status" value="1"/>
</dbReference>
<dbReference type="RefSeq" id="WP_182415102.1">
    <property type="nucleotide sequence ID" value="NZ_CP055153.1"/>
</dbReference>
<evidence type="ECO:0000256" key="7">
    <source>
        <dbReference type="ARBA" id="ARBA00023004"/>
    </source>
</evidence>
<keyword evidence="7 10" id="KW-0408">Iron</keyword>
<dbReference type="GO" id="GO:0044571">
    <property type="term" value="P:[2Fe-2S] cluster assembly"/>
    <property type="evidence" value="ECO:0007669"/>
    <property type="project" value="UniProtKB-UniRule"/>
</dbReference>
<dbReference type="EMBL" id="CP055153">
    <property type="protein sequence ID" value="QMU27912.1"/>
    <property type="molecule type" value="Genomic_DNA"/>
</dbReference>
<keyword evidence="6 10" id="KW-0663">Pyridoxal phosphate</keyword>
<dbReference type="GO" id="GO:0051537">
    <property type="term" value="F:2 iron, 2 sulfur cluster binding"/>
    <property type="evidence" value="ECO:0007669"/>
    <property type="project" value="UniProtKB-UniRule"/>
</dbReference>
<evidence type="ECO:0000256" key="1">
    <source>
        <dbReference type="ARBA" id="ARBA00001933"/>
    </source>
</evidence>
<comment type="subunit">
    <text evidence="10">Homodimer. Forms a heterotetramer with IscU, interacts with other sulfur acceptors.</text>
</comment>
<dbReference type="InterPro" id="IPR015422">
    <property type="entry name" value="PyrdxlP-dep_Trfase_small"/>
</dbReference>
<dbReference type="GO" id="GO:0046872">
    <property type="term" value="F:metal ion binding"/>
    <property type="evidence" value="ECO:0007669"/>
    <property type="project" value="UniProtKB-KW"/>
</dbReference>
<dbReference type="GO" id="GO:0030170">
    <property type="term" value="F:pyridoxal phosphate binding"/>
    <property type="evidence" value="ECO:0007669"/>
    <property type="project" value="UniProtKB-UniRule"/>
</dbReference>
<dbReference type="PIRSF" id="PIRSF005572">
    <property type="entry name" value="NifS"/>
    <property type="match status" value="1"/>
</dbReference>
<evidence type="ECO:0000313" key="14">
    <source>
        <dbReference type="Proteomes" id="UP000514509"/>
    </source>
</evidence>
<dbReference type="InterPro" id="IPR010240">
    <property type="entry name" value="Cys_deSase_IscS"/>
</dbReference>
<dbReference type="InterPro" id="IPR000192">
    <property type="entry name" value="Aminotrans_V_dom"/>
</dbReference>
<dbReference type="AlphaFoldDB" id="A0A7L7L531"/>
<evidence type="ECO:0000256" key="8">
    <source>
        <dbReference type="ARBA" id="ARBA00023014"/>
    </source>
</evidence>
<feature type="binding site" evidence="10">
    <location>
        <position position="182"/>
    </location>
    <ligand>
        <name>pyridoxal 5'-phosphate</name>
        <dbReference type="ChEBI" id="CHEBI:597326"/>
    </ligand>
</feature>
<dbReference type="Gene3D" id="3.90.1150.10">
    <property type="entry name" value="Aspartate Aminotransferase, domain 1"/>
    <property type="match status" value="1"/>
</dbReference>
<dbReference type="InterPro" id="IPR016454">
    <property type="entry name" value="Cysteine_dSase"/>
</dbReference>
<evidence type="ECO:0000256" key="9">
    <source>
        <dbReference type="ARBA" id="ARBA00050776"/>
    </source>
</evidence>
<dbReference type="InterPro" id="IPR015424">
    <property type="entry name" value="PyrdxlP-dep_Trfase"/>
</dbReference>
<feature type="binding site" evidence="10">
    <location>
        <position position="243"/>
    </location>
    <ligand>
        <name>pyridoxal 5'-phosphate</name>
        <dbReference type="ChEBI" id="CHEBI:597326"/>
    </ligand>
</feature>
<protein>
    <recommendedName>
        <fullName evidence="10">Cysteine desulfurase IscS</fullName>
        <ecNumber evidence="10">2.8.1.7</ecNumber>
    </recommendedName>
</protein>
<evidence type="ECO:0000313" key="13">
    <source>
        <dbReference type="EMBL" id="QMU27912.1"/>
    </source>
</evidence>
<reference evidence="13 14" key="2">
    <citation type="submission" date="2020-08" db="EMBL/GenBank/DDBJ databases">
        <title>Adhaeribacter dokdonensis sp. nov., isolated from the rhizosphere of Elymus tsukushiensis, a plant native to the Dokdo Islands, Republic of Korea.</title>
        <authorList>
            <person name="Ghim S.Y."/>
        </authorList>
    </citation>
    <scope>NUCLEOTIDE SEQUENCE [LARGE SCALE GENOMIC DNA]</scope>
    <source>
        <strain evidence="13 14">KUDC8001</strain>
    </source>
</reference>
<dbReference type="Pfam" id="PF00266">
    <property type="entry name" value="Aminotran_5"/>
    <property type="match status" value="1"/>
</dbReference>
<accession>A0A7L7L531</accession>
<evidence type="ECO:0000259" key="12">
    <source>
        <dbReference type="Pfam" id="PF00266"/>
    </source>
</evidence>
<evidence type="ECO:0000256" key="6">
    <source>
        <dbReference type="ARBA" id="ARBA00022898"/>
    </source>
</evidence>
<dbReference type="UniPathway" id="UPA00266"/>
<proteinExistence type="inferred from homology"/>
<evidence type="ECO:0000256" key="10">
    <source>
        <dbReference type="HAMAP-Rule" id="MF_00331"/>
    </source>
</evidence>
<dbReference type="SUPFAM" id="SSF53383">
    <property type="entry name" value="PLP-dependent transferases"/>
    <property type="match status" value="1"/>
</dbReference>
<dbReference type="Proteomes" id="UP000514509">
    <property type="component" value="Chromosome"/>
</dbReference>
<feature type="active site" description="Cysteine persulfide intermediate" evidence="10">
    <location>
        <position position="328"/>
    </location>
</feature>
<gene>
    <name evidence="10" type="primary">iscS</name>
    <name evidence="13" type="ORF">HUW48_07585</name>
</gene>
<feature type="binding site" evidence="10">
    <location>
        <position position="154"/>
    </location>
    <ligand>
        <name>pyridoxal 5'-phosphate</name>
        <dbReference type="ChEBI" id="CHEBI:597326"/>
    </ligand>
</feature>
<keyword evidence="4 10" id="KW-0001">2Fe-2S</keyword>
<keyword evidence="8 10" id="KW-0411">Iron-sulfur</keyword>
<comment type="function">
    <text evidence="10">Master enzyme that delivers sulfur to a number of partners involved in Fe-S cluster assembly, tRNA modification or cofactor biosynthesis. Catalyzes the removal of elemental sulfur atoms from cysteine to produce alanine. Functions as a sulfur delivery protein for Fe-S cluster synthesis onto IscU, an Fe-S scaffold assembly protein, as well as other S acceptor proteins.</text>
</comment>
<comment type="similarity">
    <text evidence="2 10">Belongs to the class-V pyridoxal-phosphate-dependent aminotransferase family. NifS/IscS subfamily.</text>
</comment>
<dbReference type="EC" id="2.8.1.7" evidence="10"/>
<dbReference type="PANTHER" id="PTHR11601:SF34">
    <property type="entry name" value="CYSTEINE DESULFURASE"/>
    <property type="match status" value="1"/>
</dbReference>
<dbReference type="PROSITE" id="PS00595">
    <property type="entry name" value="AA_TRANSFER_CLASS_5"/>
    <property type="match status" value="1"/>
</dbReference>
<feature type="domain" description="Aminotransferase class V" evidence="12">
    <location>
        <begin position="6"/>
        <end position="367"/>
    </location>
</feature>
<comment type="subcellular location">
    <subcellularLocation>
        <location evidence="10">Cytoplasm</location>
    </subcellularLocation>
</comment>
<evidence type="ECO:0000256" key="5">
    <source>
        <dbReference type="ARBA" id="ARBA00022723"/>
    </source>
</evidence>
<comment type="catalytic activity">
    <reaction evidence="9 10">
        <text>(sulfur carrier)-H + L-cysteine = (sulfur carrier)-SH + L-alanine</text>
        <dbReference type="Rhea" id="RHEA:43892"/>
        <dbReference type="Rhea" id="RHEA-COMP:14737"/>
        <dbReference type="Rhea" id="RHEA-COMP:14739"/>
        <dbReference type="ChEBI" id="CHEBI:29917"/>
        <dbReference type="ChEBI" id="CHEBI:35235"/>
        <dbReference type="ChEBI" id="CHEBI:57972"/>
        <dbReference type="ChEBI" id="CHEBI:64428"/>
        <dbReference type="EC" id="2.8.1.7"/>
    </reaction>
</comment>
<organism evidence="13 14">
    <name type="scientific">Adhaeribacter radiodurans</name>
    <dbReference type="NCBI Taxonomy" id="2745197"/>
    <lineage>
        <taxon>Bacteria</taxon>
        <taxon>Pseudomonadati</taxon>
        <taxon>Bacteroidota</taxon>
        <taxon>Cytophagia</taxon>
        <taxon>Cytophagales</taxon>
        <taxon>Hymenobacteraceae</taxon>
        <taxon>Adhaeribacter</taxon>
    </lineage>
</organism>
<reference evidence="13 14" key="1">
    <citation type="submission" date="2020-06" db="EMBL/GenBank/DDBJ databases">
        <authorList>
            <person name="Hwang Y.J."/>
        </authorList>
    </citation>
    <scope>NUCLEOTIDE SEQUENCE [LARGE SCALE GENOMIC DNA]</scope>
    <source>
        <strain evidence="13 14">KUDC8001</strain>
    </source>
</reference>
<keyword evidence="14" id="KW-1185">Reference proteome</keyword>
<name>A0A7L7L531_9BACT</name>
<feature type="binding site" description="via persulfide group" evidence="10">
    <location>
        <position position="328"/>
    </location>
    <ligand>
        <name>[2Fe-2S] cluster</name>
        <dbReference type="ChEBI" id="CHEBI:190135"/>
        <note>ligand shared with IscU</note>
    </ligand>
</feature>
<evidence type="ECO:0000256" key="3">
    <source>
        <dbReference type="ARBA" id="ARBA00022679"/>
    </source>
</evidence>
<dbReference type="GO" id="GO:1990221">
    <property type="term" value="C:L-cysteine desulfurase complex"/>
    <property type="evidence" value="ECO:0007669"/>
    <property type="project" value="UniProtKB-ARBA"/>
</dbReference>
<comment type="pathway">
    <text evidence="10">Cofactor biosynthesis; iron-sulfur cluster biosynthesis.</text>
</comment>
<dbReference type="GO" id="GO:0031071">
    <property type="term" value="F:cysteine desulfurase activity"/>
    <property type="evidence" value="ECO:0007669"/>
    <property type="project" value="UniProtKB-UniRule"/>
</dbReference>
<dbReference type="FunFam" id="3.40.640.10:FF:000003">
    <property type="entry name" value="Cysteine desulfurase IscS"/>
    <property type="match status" value="1"/>
</dbReference>
<evidence type="ECO:0000256" key="2">
    <source>
        <dbReference type="ARBA" id="ARBA00006490"/>
    </source>
</evidence>
<feature type="binding site" evidence="10">
    <location>
        <begin position="74"/>
        <end position="75"/>
    </location>
    <ligand>
        <name>pyridoxal 5'-phosphate</name>
        <dbReference type="ChEBI" id="CHEBI:597326"/>
    </ligand>
</feature>
<dbReference type="PANTHER" id="PTHR11601">
    <property type="entry name" value="CYSTEINE DESULFURYLASE FAMILY MEMBER"/>
    <property type="match status" value="1"/>
</dbReference>
<feature type="modified residue" description="N6-(pyridoxal phosphate)lysine" evidence="10">
    <location>
        <position position="205"/>
    </location>
</feature>
<dbReference type="HAMAP" id="MF_00331">
    <property type="entry name" value="Cys_desulf_IscS"/>
    <property type="match status" value="1"/>
</dbReference>
<dbReference type="KEGG" id="add:HUW48_07585"/>
<sequence length="403" mass="44272">MLKLPIYLDNNATTPLDPRVLEAMLPYLTEHFGNAASRDHAFGWAAKEAVDYAREQIAALINSNPKEIIFTSGATESNNLAIKGVFEMYAAKGNHIITVTTEHKAVLDTCKHLEKLGGAITYLNVNKEGLIDLNELEAAITPKTILISVMYANNETGVIQPIREISAIAHKYGILFMTDATQAVGKIPVDVEADKIDLMAFSGHKLYGPKGVGALYVRRKNPSVKITAQMDGGGHERGMRSGTLNVPGIVGLGKACELCRLEMANDAERIGKLRDHLETELLQIEETQRNGYKEHCLPHVANISFKYVEGESLMMGLKDLAVSSGSACTSASMEPSYVLKALGLSDNLAYSSLRFSLSRFTTAEQIKYAISHVQEVVEKLRNMSPHWKMYKEGIDTNPMEWAG</sequence>
<evidence type="ECO:0000256" key="4">
    <source>
        <dbReference type="ARBA" id="ARBA00022714"/>
    </source>
</evidence>
<dbReference type="Gene3D" id="3.40.640.10">
    <property type="entry name" value="Type I PLP-dependent aspartate aminotransferase-like (Major domain)"/>
    <property type="match status" value="1"/>
</dbReference>
<dbReference type="InterPro" id="IPR020578">
    <property type="entry name" value="Aminotrans_V_PyrdxlP_BS"/>
</dbReference>
<dbReference type="InterPro" id="IPR015421">
    <property type="entry name" value="PyrdxlP-dep_Trfase_major"/>
</dbReference>
<evidence type="ECO:0000256" key="11">
    <source>
        <dbReference type="RuleBase" id="RU004504"/>
    </source>
</evidence>
<keyword evidence="3 10" id="KW-0808">Transferase</keyword>
<keyword evidence="5 10" id="KW-0479">Metal-binding</keyword>
<feature type="binding site" evidence="10">
    <location>
        <begin position="202"/>
        <end position="204"/>
    </location>
    <ligand>
        <name>pyridoxal 5'-phosphate</name>
        <dbReference type="ChEBI" id="CHEBI:597326"/>
    </ligand>
</feature>
<keyword evidence="10" id="KW-0963">Cytoplasm</keyword>
<comment type="cofactor">
    <cofactor evidence="1 10 11">
        <name>pyridoxal 5'-phosphate</name>
        <dbReference type="ChEBI" id="CHEBI:597326"/>
    </cofactor>
</comment>